<proteinExistence type="inferred from homology"/>
<feature type="transmembrane region" description="Helical" evidence="6">
    <location>
        <begin position="149"/>
        <end position="171"/>
    </location>
</feature>
<evidence type="ECO:0000256" key="4">
    <source>
        <dbReference type="ARBA" id="ARBA00022989"/>
    </source>
</evidence>
<comment type="similarity">
    <text evidence="2">Belongs to the CD225/Dispanin family.</text>
</comment>
<dbReference type="InterPro" id="IPR051423">
    <property type="entry name" value="CD225/Dispanin"/>
</dbReference>
<reference evidence="8" key="1">
    <citation type="submission" date="2025-08" db="UniProtKB">
        <authorList>
            <consortium name="RefSeq"/>
        </authorList>
    </citation>
    <scope>IDENTIFICATION</scope>
</reference>
<feature type="transmembrane region" description="Helical" evidence="6">
    <location>
        <begin position="106"/>
        <end position="128"/>
    </location>
</feature>
<organism evidence="7 8">
    <name type="scientific">Hydra vulgaris</name>
    <name type="common">Hydra</name>
    <name type="synonym">Hydra attenuata</name>
    <dbReference type="NCBI Taxonomy" id="6087"/>
    <lineage>
        <taxon>Eukaryota</taxon>
        <taxon>Metazoa</taxon>
        <taxon>Cnidaria</taxon>
        <taxon>Hydrozoa</taxon>
        <taxon>Hydroidolina</taxon>
        <taxon>Anthoathecata</taxon>
        <taxon>Aplanulata</taxon>
        <taxon>Hydridae</taxon>
        <taxon>Hydra</taxon>
    </lineage>
</organism>
<evidence type="ECO:0000256" key="6">
    <source>
        <dbReference type="SAM" id="Phobius"/>
    </source>
</evidence>
<evidence type="ECO:0000256" key="1">
    <source>
        <dbReference type="ARBA" id="ARBA00004370"/>
    </source>
</evidence>
<keyword evidence="4 6" id="KW-1133">Transmembrane helix</keyword>
<gene>
    <name evidence="8" type="primary">LOC136087365</name>
</gene>
<evidence type="ECO:0000313" key="7">
    <source>
        <dbReference type="Proteomes" id="UP001652625"/>
    </source>
</evidence>
<dbReference type="Proteomes" id="UP001652625">
    <property type="component" value="Chromosome 11"/>
</dbReference>
<keyword evidence="3 6" id="KW-0812">Transmembrane</keyword>
<name>A0ABM4CVL4_HYDVU</name>
<comment type="subcellular location">
    <subcellularLocation>
        <location evidence="1">Membrane</location>
    </subcellularLocation>
</comment>
<dbReference type="RefSeq" id="XP_065665984.1">
    <property type="nucleotide sequence ID" value="XM_065809912.1"/>
</dbReference>
<evidence type="ECO:0000313" key="8">
    <source>
        <dbReference type="RefSeq" id="XP_065665984.1"/>
    </source>
</evidence>
<sequence length="186" mass="20839">MDTKKSLYPPPYFNQLNQPTYIQEENRNDTSVYFGNVYTNTAYTSQNSINSIPLVNAGNPINSSLGPSYLKPEIAVQRFTANPVNVSISQSAQPQADQPLPSSHAFIAWISCLCCFWPLGVIAVYYSNKVSSAINNGDREKAISASNKAKIFSIISIVIGLNLTWIIYLIYKELTPTVTYMTYRRY</sequence>
<evidence type="ECO:0000256" key="2">
    <source>
        <dbReference type="ARBA" id="ARBA00006843"/>
    </source>
</evidence>
<protein>
    <submittedName>
        <fullName evidence="8">Uncharacterized protein LOC136087365</fullName>
    </submittedName>
</protein>
<dbReference type="PANTHER" id="PTHR14948:SF25">
    <property type="entry name" value="DUF4190 DOMAIN-CONTAINING PROTEIN"/>
    <property type="match status" value="1"/>
</dbReference>
<dbReference type="Pfam" id="PF04505">
    <property type="entry name" value="CD225"/>
    <property type="match status" value="1"/>
</dbReference>
<accession>A0ABM4CVL4</accession>
<keyword evidence="7" id="KW-1185">Reference proteome</keyword>
<evidence type="ECO:0000256" key="5">
    <source>
        <dbReference type="ARBA" id="ARBA00023136"/>
    </source>
</evidence>
<dbReference type="PANTHER" id="PTHR14948">
    <property type="entry name" value="NG5"/>
    <property type="match status" value="1"/>
</dbReference>
<keyword evidence="5 6" id="KW-0472">Membrane</keyword>
<dbReference type="InterPro" id="IPR007593">
    <property type="entry name" value="CD225/Dispanin_fam"/>
</dbReference>
<dbReference type="GeneID" id="136087365"/>
<evidence type="ECO:0000256" key="3">
    <source>
        <dbReference type="ARBA" id="ARBA00022692"/>
    </source>
</evidence>